<evidence type="ECO:0000313" key="3">
    <source>
        <dbReference type="Proteomes" id="UP000321083"/>
    </source>
</evidence>
<dbReference type="Proteomes" id="UP000321083">
    <property type="component" value="Unassembled WGS sequence"/>
</dbReference>
<dbReference type="AlphaFoldDB" id="A0A5C6M5P9"/>
<reference evidence="2 3" key="1">
    <citation type="submission" date="2019-08" db="EMBL/GenBank/DDBJ databases">
        <title>100 year-old enigma solved: identification of Planctomyces bekefii, the type genus and species of the phylum Planctomycetes.</title>
        <authorList>
            <person name="Svetlana D.N."/>
            <person name="Overmann J."/>
        </authorList>
    </citation>
    <scope>NUCLEOTIDE SEQUENCE [LARGE SCALE GENOMIC DNA]</scope>
    <source>
        <strain evidence="2">Phe10_nw2017</strain>
    </source>
</reference>
<reference evidence="2 3" key="2">
    <citation type="submission" date="2019-08" db="EMBL/GenBank/DDBJ databases">
        <authorList>
            <person name="Henke P."/>
        </authorList>
    </citation>
    <scope>NUCLEOTIDE SEQUENCE [LARGE SCALE GENOMIC DNA]</scope>
    <source>
        <strain evidence="2">Phe10_nw2017</strain>
    </source>
</reference>
<feature type="domain" description="Pyrrolo-quinoline quinone repeat" evidence="1">
    <location>
        <begin position="3"/>
        <end position="64"/>
    </location>
</feature>
<dbReference type="InterPro" id="IPR002372">
    <property type="entry name" value="PQQ_rpt_dom"/>
</dbReference>
<evidence type="ECO:0000259" key="1">
    <source>
        <dbReference type="Pfam" id="PF13360"/>
    </source>
</evidence>
<organism evidence="2 3">
    <name type="scientific">Planctomyces bekefii</name>
    <dbReference type="NCBI Taxonomy" id="1653850"/>
    <lineage>
        <taxon>Bacteria</taxon>
        <taxon>Pseudomonadati</taxon>
        <taxon>Planctomycetota</taxon>
        <taxon>Planctomycetia</taxon>
        <taxon>Planctomycetales</taxon>
        <taxon>Planctomycetaceae</taxon>
        <taxon>Planctomyces</taxon>
    </lineage>
</organism>
<comment type="caution">
    <text evidence="2">The sequence shown here is derived from an EMBL/GenBank/DDBJ whole genome shotgun (WGS) entry which is preliminary data.</text>
</comment>
<dbReference type="Gene3D" id="2.130.10.10">
    <property type="entry name" value="YVTN repeat-like/Quinoprotein amine dehydrogenase"/>
    <property type="match status" value="1"/>
</dbReference>
<dbReference type="PANTHER" id="PTHR34512">
    <property type="entry name" value="CELL SURFACE PROTEIN"/>
    <property type="match status" value="1"/>
</dbReference>
<sequence>AIKNDLLFVSDFSGLVHCLDPKTGKPHWTYDMFAASWASPLIVEDKVYLGDEDGDITVFRLSKEQEIVSEVNMGSSVYTTPVIANDTLFIANRNRVFAIREGAKSEPSEQ</sequence>
<dbReference type="SUPFAM" id="SSF50998">
    <property type="entry name" value="Quinoprotein alcohol dehydrogenase-like"/>
    <property type="match status" value="1"/>
</dbReference>
<name>A0A5C6M5P9_9PLAN</name>
<accession>A0A5C6M5P9</accession>
<proteinExistence type="predicted"/>
<dbReference type="PANTHER" id="PTHR34512:SF30">
    <property type="entry name" value="OUTER MEMBRANE PROTEIN ASSEMBLY FACTOR BAMB"/>
    <property type="match status" value="1"/>
</dbReference>
<feature type="non-terminal residue" evidence="2">
    <location>
        <position position="1"/>
    </location>
</feature>
<dbReference type="InterPro" id="IPR011047">
    <property type="entry name" value="Quinoprotein_ADH-like_sf"/>
</dbReference>
<evidence type="ECO:0000313" key="2">
    <source>
        <dbReference type="EMBL" id="TWW08524.1"/>
    </source>
</evidence>
<keyword evidence="3" id="KW-1185">Reference proteome</keyword>
<dbReference type="InterPro" id="IPR015943">
    <property type="entry name" value="WD40/YVTN_repeat-like_dom_sf"/>
</dbReference>
<dbReference type="Pfam" id="PF13360">
    <property type="entry name" value="PQQ_2"/>
    <property type="match status" value="1"/>
</dbReference>
<gene>
    <name evidence="2" type="ORF">E3A20_23480</name>
</gene>
<protein>
    <recommendedName>
        <fullName evidence="1">Pyrrolo-quinoline quinone repeat domain-containing protein</fullName>
    </recommendedName>
</protein>
<dbReference type="EMBL" id="SRHE01000624">
    <property type="protein sequence ID" value="TWW08524.1"/>
    <property type="molecule type" value="Genomic_DNA"/>
</dbReference>